<name>A0A820C689_9BILA</name>
<dbReference type="SUPFAM" id="SSF48452">
    <property type="entry name" value="TPR-like"/>
    <property type="match status" value="1"/>
</dbReference>
<dbReference type="EMBL" id="CAJOBG010007447">
    <property type="protein sequence ID" value="CAF4217212.1"/>
    <property type="molecule type" value="Genomic_DNA"/>
</dbReference>
<evidence type="ECO:0008006" key="7">
    <source>
        <dbReference type="Google" id="ProtNLM"/>
    </source>
</evidence>
<evidence type="ECO:0000313" key="4">
    <source>
        <dbReference type="EMBL" id="CAF2136701.1"/>
    </source>
</evidence>
<proteinExistence type="predicted"/>
<dbReference type="Proteomes" id="UP000663887">
    <property type="component" value="Unassembled WGS sequence"/>
</dbReference>
<dbReference type="Pfam" id="PF13176">
    <property type="entry name" value="TPR_7"/>
    <property type="match status" value="1"/>
</dbReference>
<dbReference type="AlphaFoldDB" id="A0A820C689"/>
<dbReference type="Pfam" id="PF13424">
    <property type="entry name" value="TPR_12"/>
    <property type="match status" value="1"/>
</dbReference>
<dbReference type="EMBL" id="CAJNRF010009636">
    <property type="protein sequence ID" value="CAF2111890.1"/>
    <property type="molecule type" value="Genomic_DNA"/>
</dbReference>
<gene>
    <name evidence="5" type="ORF">OVN521_LOCUS27233</name>
    <name evidence="3" type="ORF">WKI299_LOCUS22411</name>
    <name evidence="4" type="ORF">XDN619_LOCUS25960</name>
</gene>
<comment type="caution">
    <text evidence="5">The sequence shown here is derived from an EMBL/GenBank/DDBJ whole genome shotgun (WGS) entry which is preliminary data.</text>
</comment>
<dbReference type="Proteomes" id="UP000663866">
    <property type="component" value="Unassembled WGS sequence"/>
</dbReference>
<evidence type="ECO:0000313" key="6">
    <source>
        <dbReference type="Proteomes" id="UP000663866"/>
    </source>
</evidence>
<dbReference type="PANTHER" id="PTHR45641">
    <property type="entry name" value="TETRATRICOPEPTIDE REPEAT PROTEIN (AFU_ORTHOLOGUE AFUA_6G03870)"/>
    <property type="match status" value="1"/>
</dbReference>
<dbReference type="PANTHER" id="PTHR45641:SF19">
    <property type="entry name" value="NEPHROCYSTIN-3"/>
    <property type="match status" value="1"/>
</dbReference>
<dbReference type="Proteomes" id="UP000663856">
    <property type="component" value="Unassembled WGS sequence"/>
</dbReference>
<dbReference type="SMART" id="SM00028">
    <property type="entry name" value="TPR"/>
    <property type="match status" value="3"/>
</dbReference>
<sequence length="124" mass="14694">MNLSNEDHAWIEYNIGRALAYKGEWEEARKYYDRAYDRMVKPEPPRTKDSFLVLHNISVILYQQRKYDNALEYYLTVLKIKKGFYRSGHIDIAKSLHNIGNVLQEQGDYSKALAPGHQIRYRIL</sequence>
<accession>A0A820C689</accession>
<keyword evidence="2" id="KW-0802">TPR repeat</keyword>
<organism evidence="5 6">
    <name type="scientific">Rotaria magnacalcarata</name>
    <dbReference type="NCBI Taxonomy" id="392030"/>
    <lineage>
        <taxon>Eukaryota</taxon>
        <taxon>Metazoa</taxon>
        <taxon>Spiralia</taxon>
        <taxon>Gnathifera</taxon>
        <taxon>Rotifera</taxon>
        <taxon>Eurotatoria</taxon>
        <taxon>Bdelloidea</taxon>
        <taxon>Philodinida</taxon>
        <taxon>Philodinidae</taxon>
        <taxon>Rotaria</taxon>
    </lineage>
</organism>
<dbReference type="EMBL" id="CAJNRG010012015">
    <property type="protein sequence ID" value="CAF2136701.1"/>
    <property type="molecule type" value="Genomic_DNA"/>
</dbReference>
<dbReference type="InterPro" id="IPR011990">
    <property type="entry name" value="TPR-like_helical_dom_sf"/>
</dbReference>
<keyword evidence="6" id="KW-1185">Reference proteome</keyword>
<evidence type="ECO:0000313" key="5">
    <source>
        <dbReference type="EMBL" id="CAF4217212.1"/>
    </source>
</evidence>
<protein>
    <recommendedName>
        <fullName evidence="7">Tetratricopeptide repeat protein</fullName>
    </recommendedName>
</protein>
<keyword evidence="1" id="KW-0677">Repeat</keyword>
<evidence type="ECO:0000256" key="1">
    <source>
        <dbReference type="ARBA" id="ARBA00022737"/>
    </source>
</evidence>
<dbReference type="Gene3D" id="1.25.40.10">
    <property type="entry name" value="Tetratricopeptide repeat domain"/>
    <property type="match status" value="1"/>
</dbReference>
<reference evidence="5" key="1">
    <citation type="submission" date="2021-02" db="EMBL/GenBank/DDBJ databases">
        <authorList>
            <person name="Nowell W R."/>
        </authorList>
    </citation>
    <scope>NUCLEOTIDE SEQUENCE</scope>
</reference>
<dbReference type="InterPro" id="IPR019734">
    <property type="entry name" value="TPR_rpt"/>
</dbReference>
<evidence type="ECO:0000256" key="2">
    <source>
        <dbReference type="ARBA" id="ARBA00022803"/>
    </source>
</evidence>
<evidence type="ECO:0000313" key="3">
    <source>
        <dbReference type="EMBL" id="CAF2111890.1"/>
    </source>
</evidence>